<feature type="compositionally biased region" description="Low complexity" evidence="1">
    <location>
        <begin position="40"/>
        <end position="53"/>
    </location>
</feature>
<evidence type="ECO:0000313" key="2">
    <source>
        <dbReference type="EMBL" id="RIX84209.1"/>
    </source>
</evidence>
<proteinExistence type="predicted"/>
<keyword evidence="3" id="KW-1185">Reference proteome</keyword>
<dbReference type="OrthoDB" id="8781900at2"/>
<dbReference type="AlphaFoldDB" id="A0A9X8D876"/>
<comment type="caution">
    <text evidence="2">The sequence shown here is derived from an EMBL/GenBank/DDBJ whole genome shotgun (WGS) entry which is preliminary data.</text>
</comment>
<organism evidence="2 3">
    <name type="scientific">Acidovorax cavernicola</name>
    <dbReference type="NCBI Taxonomy" id="1675792"/>
    <lineage>
        <taxon>Bacteria</taxon>
        <taxon>Pseudomonadati</taxon>
        <taxon>Pseudomonadota</taxon>
        <taxon>Betaproteobacteria</taxon>
        <taxon>Burkholderiales</taxon>
        <taxon>Comamonadaceae</taxon>
        <taxon>Acidovorax</taxon>
    </lineage>
</organism>
<evidence type="ECO:0000313" key="3">
    <source>
        <dbReference type="Proteomes" id="UP000265619"/>
    </source>
</evidence>
<sequence length="69" mass="6617">MWKIVVGFVIFAAIALYVISKGGDKIDMSGEKHGGDTTHAPATPAPAAAPAAPASAAASAPAAAASAAK</sequence>
<dbReference type="Proteomes" id="UP000265619">
    <property type="component" value="Unassembled WGS sequence"/>
</dbReference>
<accession>A0A9X8D876</accession>
<evidence type="ECO:0000256" key="1">
    <source>
        <dbReference type="SAM" id="MobiDB-lite"/>
    </source>
</evidence>
<name>A0A9X8D876_9BURK</name>
<reference evidence="2 3" key="1">
    <citation type="submission" date="2018-09" db="EMBL/GenBank/DDBJ databases">
        <title>Acidovorax cavernicola nov. sp. isolated from Gruta de las Maravillas (Aracena, Spain).</title>
        <authorList>
            <person name="Jurado V."/>
            <person name="Gutierrez-Patricio S."/>
            <person name="Gonzalez-Pimentel J.L."/>
            <person name="Miller A.Z."/>
            <person name="Laiz L."/>
            <person name="Saiz-Jimenez C."/>
        </authorList>
    </citation>
    <scope>NUCLEOTIDE SEQUENCE [LARGE SCALE GENOMIC DNA]</scope>
    <source>
        <strain evidence="2 3">1011MAR4D40.2</strain>
    </source>
</reference>
<gene>
    <name evidence="2" type="ORF">D3H34_05755</name>
</gene>
<feature type="region of interest" description="Disordered" evidence="1">
    <location>
        <begin position="28"/>
        <end position="53"/>
    </location>
</feature>
<dbReference type="RefSeq" id="WP_119552466.1">
    <property type="nucleotide sequence ID" value="NZ_QXMN01000003.1"/>
</dbReference>
<dbReference type="EMBL" id="QXMN01000003">
    <property type="protein sequence ID" value="RIX84209.1"/>
    <property type="molecule type" value="Genomic_DNA"/>
</dbReference>
<protein>
    <submittedName>
        <fullName evidence="2">Uncharacterized protein</fullName>
    </submittedName>
</protein>